<dbReference type="EMBL" id="JBHSBI010000011">
    <property type="protein sequence ID" value="MFC4009984.1"/>
    <property type="molecule type" value="Genomic_DNA"/>
</dbReference>
<keyword evidence="1" id="KW-1133">Transmembrane helix</keyword>
<organism evidence="2 3">
    <name type="scientific">Nonomuraea purpurea</name>
    <dbReference type="NCBI Taxonomy" id="1849276"/>
    <lineage>
        <taxon>Bacteria</taxon>
        <taxon>Bacillati</taxon>
        <taxon>Actinomycetota</taxon>
        <taxon>Actinomycetes</taxon>
        <taxon>Streptosporangiales</taxon>
        <taxon>Streptosporangiaceae</taxon>
        <taxon>Nonomuraea</taxon>
    </lineage>
</organism>
<comment type="caution">
    <text evidence="2">The sequence shown here is derived from an EMBL/GenBank/DDBJ whole genome shotgun (WGS) entry which is preliminary data.</text>
</comment>
<feature type="transmembrane region" description="Helical" evidence="1">
    <location>
        <begin position="224"/>
        <end position="244"/>
    </location>
</feature>
<evidence type="ECO:0000313" key="2">
    <source>
        <dbReference type="EMBL" id="MFC4009984.1"/>
    </source>
</evidence>
<protein>
    <recommendedName>
        <fullName evidence="4">DUF2157 domain-containing protein</fullName>
    </recommendedName>
</protein>
<evidence type="ECO:0000313" key="3">
    <source>
        <dbReference type="Proteomes" id="UP001595851"/>
    </source>
</evidence>
<feature type="transmembrane region" description="Helical" evidence="1">
    <location>
        <begin position="120"/>
        <end position="141"/>
    </location>
</feature>
<keyword evidence="1" id="KW-0472">Membrane</keyword>
<feature type="transmembrane region" description="Helical" evidence="1">
    <location>
        <begin position="58"/>
        <end position="79"/>
    </location>
</feature>
<dbReference type="RefSeq" id="WP_379530009.1">
    <property type="nucleotide sequence ID" value="NZ_JBHSBI010000011.1"/>
</dbReference>
<feature type="transmembrane region" description="Helical" evidence="1">
    <location>
        <begin position="91"/>
        <end position="113"/>
    </location>
</feature>
<name>A0ABV8GAV4_9ACTN</name>
<dbReference type="Proteomes" id="UP001595851">
    <property type="component" value="Unassembled WGS sequence"/>
</dbReference>
<gene>
    <name evidence="2" type="ORF">ACFOY2_22335</name>
</gene>
<feature type="transmembrane region" description="Helical" evidence="1">
    <location>
        <begin position="161"/>
        <end position="185"/>
    </location>
</feature>
<keyword evidence="3" id="KW-1185">Reference proteome</keyword>
<proteinExistence type="predicted"/>
<evidence type="ECO:0008006" key="4">
    <source>
        <dbReference type="Google" id="ProtNLM"/>
    </source>
</evidence>
<accession>A0ABV8GAV4</accession>
<keyword evidence="1" id="KW-0812">Transmembrane</keyword>
<evidence type="ECO:0000256" key="1">
    <source>
        <dbReference type="SAM" id="Phobius"/>
    </source>
</evidence>
<sequence>MIEFGFTCSYTTVRDVEGTSPCGRDAARRTGGEPKCLGHWVVAEMIRGFRVTDRFPRIWGGFLACIAAQGFSSVLAQLWDPPGGAGHKLSGLALVVTSIVACYLGSLSIVLGLERPLGGMLWLYLAPLGAAAIAVHGGAVMEGLESSSLIGVRDTSGAFGPLSALGELAIALIIAAWWLGFWLFYFHKYGWLPWLSLIGTVLTVGLIITGVALTIATSDRLTDLAWWILMGIASVTLTVGVSRFKKLMTKLRV</sequence>
<feature type="transmembrane region" description="Helical" evidence="1">
    <location>
        <begin position="197"/>
        <end position="218"/>
    </location>
</feature>
<reference evidence="3" key="1">
    <citation type="journal article" date="2019" name="Int. J. Syst. Evol. Microbiol.">
        <title>The Global Catalogue of Microorganisms (GCM) 10K type strain sequencing project: providing services to taxonomists for standard genome sequencing and annotation.</title>
        <authorList>
            <consortium name="The Broad Institute Genomics Platform"/>
            <consortium name="The Broad Institute Genome Sequencing Center for Infectious Disease"/>
            <person name="Wu L."/>
            <person name="Ma J."/>
        </authorList>
    </citation>
    <scope>NUCLEOTIDE SEQUENCE [LARGE SCALE GENOMIC DNA]</scope>
    <source>
        <strain evidence="3">TBRC 1276</strain>
    </source>
</reference>